<name>A0AAF1BPH8_9TREE</name>
<dbReference type="PROSITE" id="PS50053">
    <property type="entry name" value="UBIQUITIN_2"/>
    <property type="match status" value="1"/>
</dbReference>
<organism evidence="3 4">
    <name type="scientific">Vanrija pseudolonga</name>
    <dbReference type="NCBI Taxonomy" id="143232"/>
    <lineage>
        <taxon>Eukaryota</taxon>
        <taxon>Fungi</taxon>
        <taxon>Dikarya</taxon>
        <taxon>Basidiomycota</taxon>
        <taxon>Agaricomycotina</taxon>
        <taxon>Tremellomycetes</taxon>
        <taxon>Trichosporonales</taxon>
        <taxon>Trichosporonaceae</taxon>
        <taxon>Vanrija</taxon>
    </lineage>
</organism>
<proteinExistence type="predicted"/>
<evidence type="ECO:0000313" key="4">
    <source>
        <dbReference type="Proteomes" id="UP000827549"/>
    </source>
</evidence>
<feature type="domain" description="Ubiquitin-like" evidence="2">
    <location>
        <begin position="160"/>
        <end position="239"/>
    </location>
</feature>
<dbReference type="EMBL" id="CP086715">
    <property type="protein sequence ID" value="WOO79423.1"/>
    <property type="molecule type" value="Genomic_DNA"/>
</dbReference>
<accession>A0AAF1BPH8</accession>
<dbReference type="InterPro" id="IPR000626">
    <property type="entry name" value="Ubiquitin-like_dom"/>
</dbReference>
<dbReference type="Proteomes" id="UP000827549">
    <property type="component" value="Chromosome 2"/>
</dbReference>
<evidence type="ECO:0000259" key="2">
    <source>
        <dbReference type="PROSITE" id="PS50053"/>
    </source>
</evidence>
<dbReference type="RefSeq" id="XP_062625455.1">
    <property type="nucleotide sequence ID" value="XM_062769471.1"/>
</dbReference>
<dbReference type="SUPFAM" id="SSF54236">
    <property type="entry name" value="Ubiquitin-like"/>
    <property type="match status" value="1"/>
</dbReference>
<sequence length="281" mass="30343">MSSEIPVDQLAGLNLVDVPDFSNPITEAELAEFNAWTNEIFDTPMDSTQGTPLASVIDVRPAASVLDVRPSAAVLEVRPGSAALDVNPSASRYTSSSARRGRGRVPSSHPYARSHNDLLADTDARIACAVDFTRIRRAKCKHHPQRALNPDRDPGPRGYFKIALRGLDGEMQPTSVRVWVRPRTDAGDIKAYLRDSFGYDPDIVSLSHNDAALHDDDSILSRGIKKGDPINVMITISVGPTSMPPATSDRYTGFGSPPAEEWASMPGRGVAAVVGQVPKYI</sequence>
<dbReference type="GeneID" id="87806192"/>
<dbReference type="InterPro" id="IPR029071">
    <property type="entry name" value="Ubiquitin-like_domsf"/>
</dbReference>
<evidence type="ECO:0000256" key="1">
    <source>
        <dbReference type="SAM" id="MobiDB-lite"/>
    </source>
</evidence>
<keyword evidence="4" id="KW-1185">Reference proteome</keyword>
<feature type="compositionally biased region" description="Low complexity" evidence="1">
    <location>
        <begin position="88"/>
        <end position="108"/>
    </location>
</feature>
<dbReference type="AlphaFoldDB" id="A0AAF1BPH8"/>
<gene>
    <name evidence="3" type="ORF">LOC62_02G002945</name>
</gene>
<feature type="region of interest" description="Disordered" evidence="1">
    <location>
        <begin position="88"/>
        <end position="113"/>
    </location>
</feature>
<evidence type="ECO:0000313" key="3">
    <source>
        <dbReference type="EMBL" id="WOO79423.1"/>
    </source>
</evidence>
<dbReference type="CDD" id="cd17039">
    <property type="entry name" value="Ubl_ubiquitin_like"/>
    <property type="match status" value="1"/>
</dbReference>
<reference evidence="3" key="1">
    <citation type="submission" date="2023-10" db="EMBL/GenBank/DDBJ databases">
        <authorList>
            <person name="Noh H."/>
        </authorList>
    </citation>
    <scope>NUCLEOTIDE SEQUENCE</scope>
    <source>
        <strain evidence="3">DUCC4014</strain>
    </source>
</reference>
<protein>
    <recommendedName>
        <fullName evidence="2">Ubiquitin-like domain-containing protein</fullName>
    </recommendedName>
</protein>